<dbReference type="Proteomes" id="UP000712281">
    <property type="component" value="Unassembled WGS sequence"/>
</dbReference>
<dbReference type="PANTHER" id="PTHR12482:SF58">
    <property type="entry name" value="SERINE ESTERASE FAMILY PROTEIN"/>
    <property type="match status" value="1"/>
</dbReference>
<sequence length="143" mass="16099">MSGRTNPALIGPLSLKPGPKLPNTSEVIATCETHPTLMDDTICDGYVPYHSTRIESCQPPASLDNSKRGVAFLEMLDNCMDQILGPSSPEGPHHQRVFMRCDVNFDTTLYGRNSFIGRAAHIEFLESYIFARFIMWSFQNLFR</sequence>
<gene>
    <name evidence="1" type="ORF">F2Q68_00040578</name>
</gene>
<evidence type="ECO:0000313" key="2">
    <source>
        <dbReference type="Proteomes" id="UP000712281"/>
    </source>
</evidence>
<accession>A0A8S9MP44</accession>
<dbReference type="EMBL" id="QGKW02000007">
    <property type="protein sequence ID" value="KAF2619266.1"/>
    <property type="molecule type" value="Genomic_DNA"/>
</dbReference>
<name>A0A8S9MP44_BRACR</name>
<reference evidence="1" key="1">
    <citation type="submission" date="2019-12" db="EMBL/GenBank/DDBJ databases">
        <title>Genome sequencing and annotation of Brassica cretica.</title>
        <authorList>
            <person name="Studholme D.J."/>
            <person name="Sarris P.F."/>
        </authorList>
    </citation>
    <scope>NUCLEOTIDE SEQUENCE</scope>
    <source>
        <strain evidence="1">PFS-001/15</strain>
        <tissue evidence="1">Leaf</tissue>
    </source>
</reference>
<organism evidence="1 2">
    <name type="scientific">Brassica cretica</name>
    <name type="common">Mustard</name>
    <dbReference type="NCBI Taxonomy" id="69181"/>
    <lineage>
        <taxon>Eukaryota</taxon>
        <taxon>Viridiplantae</taxon>
        <taxon>Streptophyta</taxon>
        <taxon>Embryophyta</taxon>
        <taxon>Tracheophyta</taxon>
        <taxon>Spermatophyta</taxon>
        <taxon>Magnoliopsida</taxon>
        <taxon>eudicotyledons</taxon>
        <taxon>Gunneridae</taxon>
        <taxon>Pentapetalae</taxon>
        <taxon>rosids</taxon>
        <taxon>malvids</taxon>
        <taxon>Brassicales</taxon>
        <taxon>Brassicaceae</taxon>
        <taxon>Brassiceae</taxon>
        <taxon>Brassica</taxon>
    </lineage>
</organism>
<comment type="caution">
    <text evidence="1">The sequence shown here is derived from an EMBL/GenBank/DDBJ whole genome shotgun (WGS) entry which is preliminary data.</text>
</comment>
<dbReference type="AlphaFoldDB" id="A0A8S9MP44"/>
<protein>
    <submittedName>
        <fullName evidence="1">Uncharacterized protein</fullName>
    </submittedName>
</protein>
<dbReference type="PANTHER" id="PTHR12482">
    <property type="entry name" value="LIPASE ROG1-RELATED-RELATED"/>
    <property type="match status" value="1"/>
</dbReference>
<proteinExistence type="predicted"/>
<evidence type="ECO:0000313" key="1">
    <source>
        <dbReference type="EMBL" id="KAF2619266.1"/>
    </source>
</evidence>
<dbReference type="InterPro" id="IPR044294">
    <property type="entry name" value="Lipase-like"/>
</dbReference>